<sequence>MGAFEREAGMQAAIDAAGGVRPLARRLGVHASSISRMRRAPRDSLFALARAAGVEPETVRPDLADWIEAERRRGWMERARARFAISSGLEGASAKVSRRSGEAAVMDLLDLGLVVAAVRFAAGERGLTPAAVMTAPRGGAGGAPTPEQSARSLAMGLAVAVGRVSSETTAQILGVTRQAVDNAAERYLRARDGDEDVVDGRVIERGRLRRAKGADDSLWDAQRRFAAQLAGEDG</sequence>
<gene>
    <name evidence="1" type="ORF">NCTC9239_01251</name>
</gene>
<reference evidence="1 2" key="1">
    <citation type="submission" date="2019-04" db="EMBL/GenBank/DDBJ databases">
        <authorList>
            <consortium name="Pathogen Informatics"/>
        </authorList>
    </citation>
    <scope>NUCLEOTIDE SEQUENCE [LARGE SCALE GENOMIC DNA]</scope>
    <source>
        <strain evidence="1 2">NCTC9239</strain>
    </source>
</reference>
<dbReference type="RefSeq" id="WP_138141220.1">
    <property type="nucleotide sequence ID" value="NZ_LR588407.1"/>
</dbReference>
<organism evidence="1 2">
    <name type="scientific">Brevundimonas vancanneytii</name>
    <dbReference type="NCBI Taxonomy" id="1325724"/>
    <lineage>
        <taxon>Bacteria</taxon>
        <taxon>Pseudomonadati</taxon>
        <taxon>Pseudomonadota</taxon>
        <taxon>Alphaproteobacteria</taxon>
        <taxon>Caulobacterales</taxon>
        <taxon>Caulobacteraceae</taxon>
        <taxon>Brevundimonas</taxon>
    </lineage>
</organism>
<evidence type="ECO:0000313" key="1">
    <source>
        <dbReference type="EMBL" id="VTO14017.1"/>
    </source>
</evidence>
<dbReference type="InterPro" id="IPR010982">
    <property type="entry name" value="Lambda_DNA-bd_dom_sf"/>
</dbReference>
<name>A0A4P1K0U2_9CAUL</name>
<accession>A0A4P1K0U2</accession>
<dbReference type="Gene3D" id="1.10.260.40">
    <property type="entry name" value="lambda repressor-like DNA-binding domains"/>
    <property type="match status" value="1"/>
</dbReference>
<evidence type="ECO:0000313" key="2">
    <source>
        <dbReference type="Proteomes" id="UP000309952"/>
    </source>
</evidence>
<dbReference type="GO" id="GO:0003677">
    <property type="term" value="F:DNA binding"/>
    <property type="evidence" value="ECO:0007669"/>
    <property type="project" value="InterPro"/>
</dbReference>
<dbReference type="AlphaFoldDB" id="A0A4P1K0U2"/>
<dbReference type="KEGG" id="bvy:NCTC9239_01251"/>
<dbReference type="Proteomes" id="UP000309952">
    <property type="component" value="Chromosome"/>
</dbReference>
<dbReference type="EMBL" id="LR588407">
    <property type="protein sequence ID" value="VTO14017.1"/>
    <property type="molecule type" value="Genomic_DNA"/>
</dbReference>
<keyword evidence="2" id="KW-1185">Reference proteome</keyword>
<proteinExistence type="predicted"/>
<protein>
    <submittedName>
        <fullName evidence="1">Uncharacterized protein conserved in bacteria, prophage-related</fullName>
    </submittedName>
</protein>